<dbReference type="InterPro" id="IPR051962">
    <property type="entry name" value="Cuticlin"/>
</dbReference>
<proteinExistence type="predicted"/>
<feature type="transmembrane region" description="Helical" evidence="2">
    <location>
        <begin position="411"/>
        <end position="438"/>
    </location>
</feature>
<dbReference type="InterPro" id="IPR001507">
    <property type="entry name" value="ZP_dom"/>
</dbReference>
<dbReference type="InterPro" id="IPR042235">
    <property type="entry name" value="ZP-C_dom"/>
</dbReference>
<dbReference type="AlphaFoldDB" id="A0A1D1W181"/>
<keyword evidence="5" id="KW-1185">Reference proteome</keyword>
<dbReference type="Gene3D" id="2.60.40.4100">
    <property type="entry name" value="Zona pellucida, ZP-C domain"/>
    <property type="match status" value="1"/>
</dbReference>
<organism evidence="4 5">
    <name type="scientific">Ramazzottius varieornatus</name>
    <name type="common">Water bear</name>
    <name type="synonym">Tardigrade</name>
    <dbReference type="NCBI Taxonomy" id="947166"/>
    <lineage>
        <taxon>Eukaryota</taxon>
        <taxon>Metazoa</taxon>
        <taxon>Ecdysozoa</taxon>
        <taxon>Tardigrada</taxon>
        <taxon>Eutardigrada</taxon>
        <taxon>Parachela</taxon>
        <taxon>Hypsibioidea</taxon>
        <taxon>Ramazzottiidae</taxon>
        <taxon>Ramazzottius</taxon>
    </lineage>
</organism>
<accession>A0A1D1W181</accession>
<reference evidence="4 5" key="1">
    <citation type="journal article" date="2016" name="Nat. Commun.">
        <title>Extremotolerant tardigrade genome and improved radiotolerance of human cultured cells by tardigrade-unique protein.</title>
        <authorList>
            <person name="Hashimoto T."/>
            <person name="Horikawa D.D."/>
            <person name="Saito Y."/>
            <person name="Kuwahara H."/>
            <person name="Kozuka-Hata H."/>
            <person name="Shin-I T."/>
            <person name="Minakuchi Y."/>
            <person name="Ohishi K."/>
            <person name="Motoyama A."/>
            <person name="Aizu T."/>
            <person name="Enomoto A."/>
            <person name="Kondo K."/>
            <person name="Tanaka S."/>
            <person name="Hara Y."/>
            <person name="Koshikawa S."/>
            <person name="Sagara H."/>
            <person name="Miura T."/>
            <person name="Yokobori S."/>
            <person name="Miyagawa K."/>
            <person name="Suzuki Y."/>
            <person name="Kubo T."/>
            <person name="Oyama M."/>
            <person name="Kohara Y."/>
            <person name="Fujiyama A."/>
            <person name="Arakawa K."/>
            <person name="Katayama T."/>
            <person name="Toyoda A."/>
            <person name="Kunieda T."/>
        </authorList>
    </citation>
    <scope>NUCLEOTIDE SEQUENCE [LARGE SCALE GENOMIC DNA]</scope>
    <source>
        <strain evidence="4 5">YOKOZUNA-1</strain>
    </source>
</reference>
<evidence type="ECO:0000313" key="5">
    <source>
        <dbReference type="Proteomes" id="UP000186922"/>
    </source>
</evidence>
<evidence type="ECO:0000256" key="1">
    <source>
        <dbReference type="ARBA" id="ARBA00022729"/>
    </source>
</evidence>
<evidence type="ECO:0000259" key="3">
    <source>
        <dbReference type="PROSITE" id="PS51034"/>
    </source>
</evidence>
<dbReference type="PANTHER" id="PTHR22907">
    <property type="entry name" value="GH04558P"/>
    <property type="match status" value="1"/>
</dbReference>
<keyword evidence="2" id="KW-1133">Transmembrane helix</keyword>
<evidence type="ECO:0000313" key="4">
    <source>
        <dbReference type="EMBL" id="GAV04639.1"/>
    </source>
</evidence>
<dbReference type="PROSITE" id="PS51034">
    <property type="entry name" value="ZP_2"/>
    <property type="match status" value="1"/>
</dbReference>
<protein>
    <recommendedName>
        <fullName evidence="3">ZP domain-containing protein</fullName>
    </recommendedName>
</protein>
<comment type="caution">
    <text evidence="4">The sequence shown here is derived from an EMBL/GenBank/DDBJ whole genome shotgun (WGS) entry which is preliminary data.</text>
</comment>
<keyword evidence="1" id="KW-0732">Signal</keyword>
<dbReference type="PANTHER" id="PTHR22907:SF54">
    <property type="entry name" value="GH04558P"/>
    <property type="match status" value="1"/>
</dbReference>
<sequence>MTMTWTKIFPVDVRRILPSGQFWIWLPLLRILLSLCLLKTTAKAEFIDKVECEKDKMLVYINERKVQEEFPGVTVDRYVVYVNNYKDTCKDDSGAISSSGNLMSKRFVVWLNAQCGIDSASDNTMGLQKEWLVYQTTIRLEALNPRPTDGRILEQRVKCVYSTTHQAVAASNKLIVNDAPGNFDRIAQSSGVSSTGAGTVEGSAPSVEDFIELFFANSDPQFTPLTEATIGDTVRVVLRMTTNVAYSTMKPEFCIVSNKPYSNRNDPDFRELILVKDGCSIDSIPPLIPKMVYRAALSTGEPEMYYSKFVMFQMGDFSELHAMCNVRLCITNAEAACDTQSPRGCFESVRRKRSAPYQLPQSRMITISTHNASIDNTASDVLTVSGRLVIQSADSSGSTSQHVGHFCFPTLSFSVLTGVLGWFFALSFIATVCLAYLLKREKNKNQWLHSKYMGAASDCSHSSIAELKY</sequence>
<dbReference type="Proteomes" id="UP000186922">
    <property type="component" value="Unassembled WGS sequence"/>
</dbReference>
<dbReference type="OrthoDB" id="10039621at2759"/>
<keyword evidence="2" id="KW-0472">Membrane</keyword>
<keyword evidence="2" id="KW-0812">Transmembrane</keyword>
<gene>
    <name evidence="4" type="primary">RvY_14897-1</name>
    <name evidence="4" type="synonym">RvY_14897.1</name>
    <name evidence="4" type="ORF">RvY_14897</name>
</gene>
<feature type="domain" description="ZP" evidence="3">
    <location>
        <begin position="51"/>
        <end position="344"/>
    </location>
</feature>
<dbReference type="EMBL" id="BDGG01000011">
    <property type="protein sequence ID" value="GAV04639.1"/>
    <property type="molecule type" value="Genomic_DNA"/>
</dbReference>
<name>A0A1D1W181_RAMVA</name>
<evidence type="ECO:0000256" key="2">
    <source>
        <dbReference type="SAM" id="Phobius"/>
    </source>
</evidence>